<dbReference type="Pfam" id="PF00903">
    <property type="entry name" value="Glyoxalase"/>
    <property type="match status" value="1"/>
</dbReference>
<evidence type="ECO:0000313" key="2">
    <source>
        <dbReference type="EMBL" id="SVB13141.1"/>
    </source>
</evidence>
<name>A0A382BI11_9ZZZZ</name>
<dbReference type="AlphaFoldDB" id="A0A382BI11"/>
<feature type="domain" description="Glyoxalase/fosfomycin resistance/dioxygenase" evidence="1">
    <location>
        <begin position="9"/>
        <end position="103"/>
    </location>
</feature>
<sequence length="109" mass="12797">MMNKLEPFHLAFPVHDLSEAKEFYTKILGCSLGRSSEHWIDFNLFGHQVVAHLKPDELSKTKTSDVDNKQVPVRHFGIVLEWEKWHKFSESLKQKGVKFLIEPYIRFKG</sequence>
<gene>
    <name evidence="2" type="ORF">METZ01_LOCUS165995</name>
</gene>
<dbReference type="SUPFAM" id="SSF54593">
    <property type="entry name" value="Glyoxalase/Bleomycin resistance protein/Dihydroxybiphenyl dioxygenase"/>
    <property type="match status" value="1"/>
</dbReference>
<dbReference type="InterPro" id="IPR029068">
    <property type="entry name" value="Glyas_Bleomycin-R_OHBP_Dase"/>
</dbReference>
<organism evidence="2">
    <name type="scientific">marine metagenome</name>
    <dbReference type="NCBI Taxonomy" id="408172"/>
    <lineage>
        <taxon>unclassified sequences</taxon>
        <taxon>metagenomes</taxon>
        <taxon>ecological metagenomes</taxon>
    </lineage>
</organism>
<dbReference type="PANTHER" id="PTHR39434:SF1">
    <property type="entry name" value="VOC DOMAIN-CONTAINING PROTEIN"/>
    <property type="match status" value="1"/>
</dbReference>
<evidence type="ECO:0000259" key="1">
    <source>
        <dbReference type="Pfam" id="PF00903"/>
    </source>
</evidence>
<protein>
    <recommendedName>
        <fullName evidence="1">Glyoxalase/fosfomycin resistance/dioxygenase domain-containing protein</fullName>
    </recommendedName>
</protein>
<feature type="non-terminal residue" evidence="2">
    <location>
        <position position="109"/>
    </location>
</feature>
<dbReference type="Gene3D" id="3.10.180.10">
    <property type="entry name" value="2,3-Dihydroxybiphenyl 1,2-Dioxygenase, domain 1"/>
    <property type="match status" value="1"/>
</dbReference>
<accession>A0A382BI11</accession>
<proteinExistence type="predicted"/>
<dbReference type="PANTHER" id="PTHR39434">
    <property type="match status" value="1"/>
</dbReference>
<dbReference type="EMBL" id="UINC01029801">
    <property type="protein sequence ID" value="SVB13141.1"/>
    <property type="molecule type" value="Genomic_DNA"/>
</dbReference>
<reference evidence="2" key="1">
    <citation type="submission" date="2018-05" db="EMBL/GenBank/DDBJ databases">
        <authorList>
            <person name="Lanie J.A."/>
            <person name="Ng W.-L."/>
            <person name="Kazmierczak K.M."/>
            <person name="Andrzejewski T.M."/>
            <person name="Davidsen T.M."/>
            <person name="Wayne K.J."/>
            <person name="Tettelin H."/>
            <person name="Glass J.I."/>
            <person name="Rusch D."/>
            <person name="Podicherti R."/>
            <person name="Tsui H.-C.T."/>
            <person name="Winkler M.E."/>
        </authorList>
    </citation>
    <scope>NUCLEOTIDE SEQUENCE</scope>
</reference>
<dbReference type="InterPro" id="IPR004360">
    <property type="entry name" value="Glyas_Fos-R_dOase_dom"/>
</dbReference>